<dbReference type="Proteomes" id="UP000677054">
    <property type="component" value="Unassembled WGS sequence"/>
</dbReference>
<accession>A0A7R9AJG3</accession>
<feature type="non-terminal residue" evidence="2">
    <location>
        <position position="1"/>
    </location>
</feature>
<dbReference type="SUPFAM" id="SSF51206">
    <property type="entry name" value="cAMP-binding domain-like"/>
    <property type="match status" value="1"/>
</dbReference>
<proteinExistence type="predicted"/>
<evidence type="ECO:0000313" key="2">
    <source>
        <dbReference type="EMBL" id="CAD7255147.1"/>
    </source>
</evidence>
<dbReference type="InterPro" id="IPR014710">
    <property type="entry name" value="RmlC-like_jellyroll"/>
</dbReference>
<dbReference type="AlphaFoldDB" id="A0A7R9AJG3"/>
<dbReference type="EMBL" id="LR917861">
    <property type="protein sequence ID" value="CAD7255147.1"/>
    <property type="molecule type" value="Genomic_DNA"/>
</dbReference>
<dbReference type="PROSITE" id="PS50042">
    <property type="entry name" value="CNMP_BINDING_3"/>
    <property type="match status" value="1"/>
</dbReference>
<evidence type="ECO:0000259" key="1">
    <source>
        <dbReference type="PROSITE" id="PS50042"/>
    </source>
</evidence>
<dbReference type="Gene3D" id="1.20.5.490">
    <property type="entry name" value="Single helix bin"/>
    <property type="match status" value="1"/>
</dbReference>
<reference evidence="2" key="1">
    <citation type="submission" date="2020-11" db="EMBL/GenBank/DDBJ databases">
        <authorList>
            <person name="Tran Van P."/>
        </authorList>
    </citation>
    <scope>NUCLEOTIDE SEQUENCE</scope>
</reference>
<dbReference type="Gene3D" id="2.60.120.10">
    <property type="entry name" value="Jelly Rolls"/>
    <property type="match status" value="1"/>
</dbReference>
<protein>
    <recommendedName>
        <fullName evidence="1">Cyclic nucleotide-binding domain-containing protein</fullName>
    </recommendedName>
</protein>
<feature type="domain" description="Cyclic nucleotide-binding" evidence="1">
    <location>
        <begin position="160"/>
        <end position="201"/>
    </location>
</feature>
<dbReference type="CDD" id="cd12083">
    <property type="entry name" value="DD_cGKI"/>
    <property type="match status" value="1"/>
</dbReference>
<organism evidence="2">
    <name type="scientific">Darwinula stevensoni</name>
    <dbReference type="NCBI Taxonomy" id="69355"/>
    <lineage>
        <taxon>Eukaryota</taxon>
        <taxon>Metazoa</taxon>
        <taxon>Ecdysozoa</taxon>
        <taxon>Arthropoda</taxon>
        <taxon>Crustacea</taxon>
        <taxon>Oligostraca</taxon>
        <taxon>Ostracoda</taxon>
        <taxon>Podocopa</taxon>
        <taxon>Podocopida</taxon>
        <taxon>Darwinulocopina</taxon>
        <taxon>Darwinuloidea</taxon>
        <taxon>Darwinulidae</taxon>
        <taxon>Darwinula</taxon>
    </lineage>
</organism>
<dbReference type="InterPro" id="IPR018490">
    <property type="entry name" value="cNMP-bd_dom_sf"/>
</dbReference>
<dbReference type="OrthoDB" id="63267at2759"/>
<gene>
    <name evidence="2" type="ORF">DSTB1V02_LOCUS14892</name>
</gene>
<keyword evidence="3" id="KW-1185">Reference proteome</keyword>
<dbReference type="InterPro" id="IPR000595">
    <property type="entry name" value="cNMP-bd_dom"/>
</dbReference>
<sequence>MSGPKRGSSRILSAGSSPGPAAEAAAFAARIHVLERLLTERDDAIAELRGRLDQYRAVLRSVAEQTSENFVNVSKKLESVQTELLGLGCNGMMLLGSAGTSAFESVWDSKAKRVAVSGEPPRLDPGLSLHEFLRTHPLVKVPKEQRSKELIKTAILNNDFMKNLEGGQIGEIVDCMYPVESPKGALLIREGDIGNKVYVME</sequence>
<dbReference type="EMBL" id="CAJPEV010018343">
    <property type="protein sequence ID" value="CAG0907657.1"/>
    <property type="molecule type" value="Genomic_DNA"/>
</dbReference>
<evidence type="ECO:0000313" key="3">
    <source>
        <dbReference type="Proteomes" id="UP000677054"/>
    </source>
</evidence>
<name>A0A7R9AJG3_9CRUS</name>